<feature type="transmembrane region" description="Helical" evidence="1">
    <location>
        <begin position="41"/>
        <end position="60"/>
    </location>
</feature>
<proteinExistence type="predicted"/>
<sequence length="233" mass="27480">MDSLFFIIPFVFPGIFIRMVYDRFHPALKEEQSQYKEIVHAFLISTIVIFVNTLVTKFLFKTNIMSVGSFETYISDFSNLVNFFLTTFVLSIVGVPVYKWVIDDFSVMLINIYRKRSNLPQETKHSSPWHACFENKEFSLANRPVGFFKNDALIAFGYIEGIPAADKEKKDFMLINTWLKDLFEKELEKNEGEKLFYIIEREYYDIESDILIKFYSKEPLMKYLEDNDCIISS</sequence>
<dbReference type="InterPro" id="IPR045919">
    <property type="entry name" value="DUF6338"/>
</dbReference>
<keyword evidence="1" id="KW-0472">Membrane</keyword>
<feature type="transmembrane region" description="Helical" evidence="1">
    <location>
        <begin position="6"/>
        <end position="21"/>
    </location>
</feature>
<evidence type="ECO:0000256" key="1">
    <source>
        <dbReference type="SAM" id="Phobius"/>
    </source>
</evidence>
<feature type="transmembrane region" description="Helical" evidence="1">
    <location>
        <begin position="80"/>
        <end position="101"/>
    </location>
</feature>
<dbReference type="HOGENOM" id="CLU_1188415_0_0_9"/>
<name>B8FXR1_DESHD</name>
<organism evidence="2 3">
    <name type="scientific">Desulfitobacterium hafniense (strain DSM 10664 / DCB-2)</name>
    <dbReference type="NCBI Taxonomy" id="272564"/>
    <lineage>
        <taxon>Bacteria</taxon>
        <taxon>Bacillati</taxon>
        <taxon>Bacillota</taxon>
        <taxon>Clostridia</taxon>
        <taxon>Eubacteriales</taxon>
        <taxon>Desulfitobacteriaceae</taxon>
        <taxon>Desulfitobacterium</taxon>
    </lineage>
</organism>
<dbReference type="EMBL" id="CP001336">
    <property type="protein sequence ID" value="ACL22662.1"/>
    <property type="molecule type" value="Genomic_DNA"/>
</dbReference>
<evidence type="ECO:0000313" key="3">
    <source>
        <dbReference type="Proteomes" id="UP000007726"/>
    </source>
</evidence>
<dbReference type="AlphaFoldDB" id="B8FXR1"/>
<dbReference type="KEGG" id="dhd:Dhaf_4665"/>
<dbReference type="RefSeq" id="WP_015945378.1">
    <property type="nucleotide sequence ID" value="NC_011830.1"/>
</dbReference>
<evidence type="ECO:0000313" key="2">
    <source>
        <dbReference type="EMBL" id="ACL22662.1"/>
    </source>
</evidence>
<dbReference type="Pfam" id="PF19865">
    <property type="entry name" value="DUF6338"/>
    <property type="match status" value="1"/>
</dbReference>
<keyword evidence="1" id="KW-0812">Transmembrane</keyword>
<dbReference type="Proteomes" id="UP000007726">
    <property type="component" value="Chromosome"/>
</dbReference>
<accession>B8FXR1</accession>
<protein>
    <submittedName>
        <fullName evidence="2">Uncharacterized protein</fullName>
    </submittedName>
</protein>
<gene>
    <name evidence="2" type="ordered locus">Dhaf_4665</name>
</gene>
<keyword evidence="1" id="KW-1133">Transmembrane helix</keyword>
<reference evidence="2 3" key="1">
    <citation type="journal article" date="2012" name="BMC Microbiol.">
        <title>Genome sequence of Desulfitobacterium hafniense DCB-2, a Gram-positive anaerobe capable of dehalogenation and metal reduction.</title>
        <authorList>
            <person name="Kim S.H."/>
            <person name="Harzman C."/>
            <person name="Davis J.K."/>
            <person name="Hutcheson R."/>
            <person name="Broderick J.B."/>
            <person name="Marsh T.L."/>
            <person name="Tiedje J.M."/>
        </authorList>
    </citation>
    <scope>NUCLEOTIDE SEQUENCE [LARGE SCALE GENOMIC DNA]</scope>
    <source>
        <strain evidence="3">DSM 10664 / DCB-2</strain>
    </source>
</reference>